<accession>A0AAV4PCH0</accession>
<reference evidence="1 2" key="1">
    <citation type="submission" date="2021-06" db="EMBL/GenBank/DDBJ databases">
        <title>Caerostris darwini draft genome.</title>
        <authorList>
            <person name="Kono N."/>
            <person name="Arakawa K."/>
        </authorList>
    </citation>
    <scope>NUCLEOTIDE SEQUENCE [LARGE SCALE GENOMIC DNA]</scope>
</reference>
<organism evidence="1 2">
    <name type="scientific">Caerostris darwini</name>
    <dbReference type="NCBI Taxonomy" id="1538125"/>
    <lineage>
        <taxon>Eukaryota</taxon>
        <taxon>Metazoa</taxon>
        <taxon>Ecdysozoa</taxon>
        <taxon>Arthropoda</taxon>
        <taxon>Chelicerata</taxon>
        <taxon>Arachnida</taxon>
        <taxon>Araneae</taxon>
        <taxon>Araneomorphae</taxon>
        <taxon>Entelegynae</taxon>
        <taxon>Araneoidea</taxon>
        <taxon>Araneidae</taxon>
        <taxon>Caerostris</taxon>
    </lineage>
</organism>
<proteinExistence type="predicted"/>
<dbReference type="EMBL" id="BPLQ01002515">
    <property type="protein sequence ID" value="GIX93599.1"/>
    <property type="molecule type" value="Genomic_DNA"/>
</dbReference>
<evidence type="ECO:0000313" key="1">
    <source>
        <dbReference type="EMBL" id="GIX93599.1"/>
    </source>
</evidence>
<dbReference type="Proteomes" id="UP001054837">
    <property type="component" value="Unassembled WGS sequence"/>
</dbReference>
<gene>
    <name evidence="1" type="ORF">CDAR_22101</name>
</gene>
<name>A0AAV4PCH0_9ARAC</name>
<dbReference type="AlphaFoldDB" id="A0AAV4PCH0"/>
<comment type="caution">
    <text evidence="1">The sequence shown here is derived from an EMBL/GenBank/DDBJ whole genome shotgun (WGS) entry which is preliminary data.</text>
</comment>
<protein>
    <submittedName>
        <fullName evidence="1">Uncharacterized protein</fullName>
    </submittedName>
</protein>
<sequence>MKIFLILCDNSCLVESEKSHLNFPTNNGTAKDRRRLHANQYIPHSKSYYPIRRLIVPQRLGAERISQEPGNTSTCNRTDLAGTRKRIRHSSFFSKDNSPPSAIKHLTDARKKRRLRPISGRISGSRSNLDYLLARALTESDAVRLRPSASWGFPFFSVGEILSLRGIVWRREKVEICFSFRLPLRWKDLH</sequence>
<evidence type="ECO:0000313" key="2">
    <source>
        <dbReference type="Proteomes" id="UP001054837"/>
    </source>
</evidence>
<keyword evidence="2" id="KW-1185">Reference proteome</keyword>